<protein>
    <recommendedName>
        <fullName evidence="18">Cytochrome P450</fullName>
    </recommendedName>
</protein>
<evidence type="ECO:0000313" key="16">
    <source>
        <dbReference type="EnsemblMetazoa" id="SCAU011658-PA"/>
    </source>
</evidence>
<dbReference type="VEuPathDB" id="VectorBase:SCAU011658"/>
<dbReference type="InterPro" id="IPR002401">
    <property type="entry name" value="Cyt_P450_E_grp-I"/>
</dbReference>
<dbReference type="GO" id="GO:0005506">
    <property type="term" value="F:iron ion binding"/>
    <property type="evidence" value="ECO:0007669"/>
    <property type="project" value="InterPro"/>
</dbReference>
<keyword evidence="11 14" id="KW-0503">Monooxygenase</keyword>
<evidence type="ECO:0000256" key="11">
    <source>
        <dbReference type="ARBA" id="ARBA00023033"/>
    </source>
</evidence>
<dbReference type="InterPro" id="IPR036396">
    <property type="entry name" value="Cyt_P450_sf"/>
</dbReference>
<dbReference type="SUPFAM" id="SSF48264">
    <property type="entry name" value="Cytochrome P450"/>
    <property type="match status" value="1"/>
</dbReference>
<sequence length="496" mass="58123">MSSWLGYISISMSLVGAFLYHKFLYWQRKGVKTYHSHSLWGNFFQLQSIHHTNIVEELYKRFKGKEKMVGFYVFTRPVALILDLDLVRQILVKDFDHFSSRGSYHNDKDLLMSNIFFWEAERWRPLRNNMRTLFKPAKMRSMFNSVQKCAKNLIEAFDEALQLQENVHINKLSVLFTVDTITHCLFGLENSALRDQQNESGRIASTITARTNYCVIKQLLGLNYYGLLQALNMEVRLFGKEVELFFMGFLKQIFNDRERSGIKRHDMVDLLLEMRDNQGQPSMSNNEMIAQMFIFFLVGHESGAVAIAFVLYELAHHPHIQDKVREEILGVLKQHNNELSYETSMKLPYLEQVIAETNRRYPILNFFERTVTQDYRVENSNIVLEKGCTIYIPLQSIHYDPGFYESPQEFRPQHFHPSEAASRHPMAFLGFGEGPRNCIGMRMGQMQMILGLVALLSKFRFSVCEKTVQKFKISDHVFNTRVLDEIWLKVEKLEKL</sequence>
<dbReference type="GO" id="GO:0020037">
    <property type="term" value="F:heme binding"/>
    <property type="evidence" value="ECO:0007669"/>
    <property type="project" value="InterPro"/>
</dbReference>
<keyword evidence="7" id="KW-0256">Endoplasmic reticulum</keyword>
<evidence type="ECO:0000256" key="4">
    <source>
        <dbReference type="ARBA" id="ARBA00010617"/>
    </source>
</evidence>
<dbReference type="Gene3D" id="1.10.630.10">
    <property type="entry name" value="Cytochrome P450"/>
    <property type="match status" value="1"/>
</dbReference>
<keyword evidence="10 13" id="KW-0408">Iron</keyword>
<organism evidence="16 17">
    <name type="scientific">Stomoxys calcitrans</name>
    <name type="common">Stable fly</name>
    <name type="synonym">Conops calcitrans</name>
    <dbReference type="NCBI Taxonomy" id="35570"/>
    <lineage>
        <taxon>Eukaryota</taxon>
        <taxon>Metazoa</taxon>
        <taxon>Ecdysozoa</taxon>
        <taxon>Arthropoda</taxon>
        <taxon>Hexapoda</taxon>
        <taxon>Insecta</taxon>
        <taxon>Pterygota</taxon>
        <taxon>Neoptera</taxon>
        <taxon>Endopterygota</taxon>
        <taxon>Diptera</taxon>
        <taxon>Brachycera</taxon>
        <taxon>Muscomorpha</taxon>
        <taxon>Muscoidea</taxon>
        <taxon>Muscidae</taxon>
        <taxon>Stomoxys</taxon>
    </lineage>
</organism>
<dbReference type="InterPro" id="IPR017972">
    <property type="entry name" value="Cyt_P450_CS"/>
</dbReference>
<dbReference type="Pfam" id="PF00067">
    <property type="entry name" value="p450"/>
    <property type="match status" value="1"/>
</dbReference>
<dbReference type="OrthoDB" id="2789670at2759"/>
<evidence type="ECO:0000256" key="5">
    <source>
        <dbReference type="ARBA" id="ARBA00022617"/>
    </source>
</evidence>
<dbReference type="PRINTS" id="PR00463">
    <property type="entry name" value="EP450I"/>
</dbReference>
<evidence type="ECO:0000313" key="17">
    <source>
        <dbReference type="Proteomes" id="UP000095300"/>
    </source>
</evidence>
<comment type="similarity">
    <text evidence="4 14">Belongs to the cytochrome P450 family.</text>
</comment>
<evidence type="ECO:0000256" key="12">
    <source>
        <dbReference type="ARBA" id="ARBA00023136"/>
    </source>
</evidence>
<name>A0A1I8PW26_STOCA</name>
<evidence type="ECO:0000256" key="6">
    <source>
        <dbReference type="ARBA" id="ARBA00022723"/>
    </source>
</evidence>
<dbReference type="AlphaFoldDB" id="A0A1I8PW26"/>
<dbReference type="InterPro" id="IPR001128">
    <property type="entry name" value="Cyt_P450"/>
</dbReference>
<dbReference type="PRINTS" id="PR00385">
    <property type="entry name" value="P450"/>
</dbReference>
<evidence type="ECO:0008006" key="18">
    <source>
        <dbReference type="Google" id="ProtNLM"/>
    </source>
</evidence>
<evidence type="ECO:0000256" key="14">
    <source>
        <dbReference type="RuleBase" id="RU000461"/>
    </source>
</evidence>
<proteinExistence type="inferred from homology"/>
<dbReference type="PANTHER" id="PTHR24292">
    <property type="entry name" value="CYTOCHROME P450"/>
    <property type="match status" value="1"/>
</dbReference>
<evidence type="ECO:0000256" key="10">
    <source>
        <dbReference type="ARBA" id="ARBA00023004"/>
    </source>
</evidence>
<evidence type="ECO:0000256" key="9">
    <source>
        <dbReference type="ARBA" id="ARBA00023002"/>
    </source>
</evidence>
<keyword evidence="8" id="KW-0492">Microsome</keyword>
<feature type="binding site" description="axial binding residue" evidence="13">
    <location>
        <position position="438"/>
    </location>
    <ligand>
        <name>heme</name>
        <dbReference type="ChEBI" id="CHEBI:30413"/>
    </ligand>
    <ligandPart>
        <name>Fe</name>
        <dbReference type="ChEBI" id="CHEBI:18248"/>
    </ligandPart>
</feature>
<feature type="transmembrane region" description="Helical" evidence="15">
    <location>
        <begin position="292"/>
        <end position="312"/>
    </location>
</feature>
<evidence type="ECO:0000256" key="3">
    <source>
        <dbReference type="ARBA" id="ARBA00004406"/>
    </source>
</evidence>
<dbReference type="EnsemblMetazoa" id="SCAU011658-RA">
    <property type="protein sequence ID" value="SCAU011658-PA"/>
    <property type="gene ID" value="SCAU011658"/>
</dbReference>
<keyword evidence="17" id="KW-1185">Reference proteome</keyword>
<dbReference type="GO" id="GO:0004497">
    <property type="term" value="F:monooxygenase activity"/>
    <property type="evidence" value="ECO:0007669"/>
    <property type="project" value="UniProtKB-KW"/>
</dbReference>
<evidence type="ECO:0000256" key="2">
    <source>
        <dbReference type="ARBA" id="ARBA00004174"/>
    </source>
</evidence>
<evidence type="ECO:0000256" key="7">
    <source>
        <dbReference type="ARBA" id="ARBA00022824"/>
    </source>
</evidence>
<dbReference type="GO" id="GO:0016705">
    <property type="term" value="F:oxidoreductase activity, acting on paired donors, with incorporation or reduction of molecular oxygen"/>
    <property type="evidence" value="ECO:0007669"/>
    <property type="project" value="InterPro"/>
</dbReference>
<keyword evidence="6 13" id="KW-0479">Metal-binding</keyword>
<dbReference type="KEGG" id="scac:106093428"/>
<comment type="subcellular location">
    <subcellularLocation>
        <location evidence="3">Endoplasmic reticulum membrane</location>
        <topology evidence="3">Peripheral membrane protein</topology>
    </subcellularLocation>
    <subcellularLocation>
        <location evidence="2">Microsome membrane</location>
        <topology evidence="2">Peripheral membrane protein</topology>
    </subcellularLocation>
</comment>
<keyword evidence="9 14" id="KW-0560">Oxidoreductase</keyword>
<dbReference type="InterPro" id="IPR050476">
    <property type="entry name" value="Insect_CytP450_Detox"/>
</dbReference>
<dbReference type="FunFam" id="1.10.630.10:FF:000042">
    <property type="entry name" value="Cytochrome P450"/>
    <property type="match status" value="1"/>
</dbReference>
<feature type="transmembrane region" description="Helical" evidence="15">
    <location>
        <begin position="6"/>
        <end position="25"/>
    </location>
</feature>
<keyword evidence="15" id="KW-0812">Transmembrane</keyword>
<evidence type="ECO:0000256" key="15">
    <source>
        <dbReference type="SAM" id="Phobius"/>
    </source>
</evidence>
<gene>
    <name evidence="16" type="primary">106093428</name>
</gene>
<accession>A0A1I8PW26</accession>
<keyword evidence="12 15" id="KW-0472">Membrane</keyword>
<reference evidence="16" key="1">
    <citation type="submission" date="2020-05" db="UniProtKB">
        <authorList>
            <consortium name="EnsemblMetazoa"/>
        </authorList>
    </citation>
    <scope>IDENTIFICATION</scope>
    <source>
        <strain evidence="16">USDA</strain>
    </source>
</reference>
<dbReference type="PANTHER" id="PTHR24292:SF100">
    <property type="entry name" value="CYTOCHROME P450 6A16, ISOFORM B-RELATED"/>
    <property type="match status" value="1"/>
</dbReference>
<dbReference type="CDD" id="cd11056">
    <property type="entry name" value="CYP6-like"/>
    <property type="match status" value="1"/>
</dbReference>
<evidence type="ECO:0000256" key="13">
    <source>
        <dbReference type="PIRSR" id="PIRSR602401-1"/>
    </source>
</evidence>
<keyword evidence="15" id="KW-1133">Transmembrane helix</keyword>
<dbReference type="PROSITE" id="PS00086">
    <property type="entry name" value="CYTOCHROME_P450"/>
    <property type="match status" value="1"/>
</dbReference>
<dbReference type="STRING" id="35570.A0A1I8PW26"/>
<comment type="cofactor">
    <cofactor evidence="1 13">
        <name>heme</name>
        <dbReference type="ChEBI" id="CHEBI:30413"/>
    </cofactor>
</comment>
<evidence type="ECO:0000256" key="1">
    <source>
        <dbReference type="ARBA" id="ARBA00001971"/>
    </source>
</evidence>
<dbReference type="GO" id="GO:0005789">
    <property type="term" value="C:endoplasmic reticulum membrane"/>
    <property type="evidence" value="ECO:0007669"/>
    <property type="project" value="UniProtKB-SubCell"/>
</dbReference>
<evidence type="ECO:0000256" key="8">
    <source>
        <dbReference type="ARBA" id="ARBA00022848"/>
    </source>
</evidence>
<dbReference type="Proteomes" id="UP000095300">
    <property type="component" value="Unassembled WGS sequence"/>
</dbReference>
<keyword evidence="5 13" id="KW-0349">Heme</keyword>